<evidence type="ECO:0000313" key="4">
    <source>
        <dbReference type="WBParaSite" id="GPUH_0001015101-mRNA-1"/>
    </source>
</evidence>
<sequence>MGILLHQCRQSYRRLRRRNAPTQYVQGPRVRMHFNNIELYSGTLHELQPSPDRLSAPNCGSSEMRALLSSPKKLPVH</sequence>
<dbReference type="AlphaFoldDB" id="A0A183DN47"/>
<keyword evidence="3" id="KW-1185">Reference proteome</keyword>
<dbReference type="Proteomes" id="UP000271098">
    <property type="component" value="Unassembled WGS sequence"/>
</dbReference>
<gene>
    <name evidence="2" type="ORF">GPUH_LOCUS10138</name>
</gene>
<organism evidence="4">
    <name type="scientific">Gongylonema pulchrum</name>
    <dbReference type="NCBI Taxonomy" id="637853"/>
    <lineage>
        <taxon>Eukaryota</taxon>
        <taxon>Metazoa</taxon>
        <taxon>Ecdysozoa</taxon>
        <taxon>Nematoda</taxon>
        <taxon>Chromadorea</taxon>
        <taxon>Rhabditida</taxon>
        <taxon>Spirurina</taxon>
        <taxon>Spiruromorpha</taxon>
        <taxon>Spiruroidea</taxon>
        <taxon>Gongylonematidae</taxon>
        <taxon>Gongylonema</taxon>
    </lineage>
</organism>
<evidence type="ECO:0000313" key="2">
    <source>
        <dbReference type="EMBL" id="VDN17034.1"/>
    </source>
</evidence>
<proteinExistence type="predicted"/>
<evidence type="ECO:0000313" key="3">
    <source>
        <dbReference type="Proteomes" id="UP000271098"/>
    </source>
</evidence>
<feature type="region of interest" description="Disordered" evidence="1">
    <location>
        <begin position="47"/>
        <end position="77"/>
    </location>
</feature>
<accession>A0A183DN47</accession>
<reference evidence="4" key="1">
    <citation type="submission" date="2016-06" db="UniProtKB">
        <authorList>
            <consortium name="WormBaseParasite"/>
        </authorList>
    </citation>
    <scope>IDENTIFICATION</scope>
</reference>
<dbReference type="EMBL" id="UYRT01077859">
    <property type="protein sequence ID" value="VDN17034.1"/>
    <property type="molecule type" value="Genomic_DNA"/>
</dbReference>
<reference evidence="2 3" key="2">
    <citation type="submission" date="2018-11" db="EMBL/GenBank/DDBJ databases">
        <authorList>
            <consortium name="Pathogen Informatics"/>
        </authorList>
    </citation>
    <scope>NUCLEOTIDE SEQUENCE [LARGE SCALE GENOMIC DNA]</scope>
</reference>
<name>A0A183DN47_9BILA</name>
<dbReference type="WBParaSite" id="GPUH_0001015101-mRNA-1">
    <property type="protein sequence ID" value="GPUH_0001015101-mRNA-1"/>
    <property type="gene ID" value="GPUH_0001015101"/>
</dbReference>
<protein>
    <submittedName>
        <fullName evidence="2 4">Uncharacterized protein</fullName>
    </submittedName>
</protein>
<evidence type="ECO:0000256" key="1">
    <source>
        <dbReference type="SAM" id="MobiDB-lite"/>
    </source>
</evidence>